<feature type="region of interest" description="Disordered" evidence="1">
    <location>
        <begin position="42"/>
        <end position="61"/>
    </location>
</feature>
<dbReference type="AlphaFoldDB" id="A0A512DM19"/>
<comment type="caution">
    <text evidence="2">The sequence shown here is derived from an EMBL/GenBank/DDBJ whole genome shotgun (WGS) entry which is preliminary data.</text>
</comment>
<dbReference type="RefSeq" id="WP_044427255.1">
    <property type="nucleotide sequence ID" value="NZ_BJYZ01000006.1"/>
</dbReference>
<keyword evidence="3" id="KW-1185">Reference proteome</keyword>
<evidence type="ECO:0000313" key="3">
    <source>
        <dbReference type="Proteomes" id="UP000321523"/>
    </source>
</evidence>
<dbReference type="EMBL" id="BJYZ01000006">
    <property type="protein sequence ID" value="GEO37513.1"/>
    <property type="molecule type" value="Genomic_DNA"/>
</dbReference>
<evidence type="ECO:0000313" key="2">
    <source>
        <dbReference type="EMBL" id="GEO37513.1"/>
    </source>
</evidence>
<organism evidence="2 3">
    <name type="scientific">Skermanella aerolata</name>
    <dbReference type="NCBI Taxonomy" id="393310"/>
    <lineage>
        <taxon>Bacteria</taxon>
        <taxon>Pseudomonadati</taxon>
        <taxon>Pseudomonadota</taxon>
        <taxon>Alphaproteobacteria</taxon>
        <taxon>Rhodospirillales</taxon>
        <taxon>Azospirillaceae</taxon>
        <taxon>Skermanella</taxon>
    </lineage>
</organism>
<protein>
    <submittedName>
        <fullName evidence="2">Uncharacterized protein</fullName>
    </submittedName>
</protein>
<name>A0A512DM19_9PROT</name>
<dbReference type="Proteomes" id="UP000321523">
    <property type="component" value="Unassembled WGS sequence"/>
</dbReference>
<accession>A0A512DM19</accession>
<dbReference type="OrthoDB" id="7359175at2"/>
<proteinExistence type="predicted"/>
<evidence type="ECO:0000256" key="1">
    <source>
        <dbReference type="SAM" id="MobiDB-lite"/>
    </source>
</evidence>
<reference evidence="2 3" key="1">
    <citation type="submission" date="2019-07" db="EMBL/GenBank/DDBJ databases">
        <title>Whole genome shotgun sequence of Skermanella aerolata NBRC 106429.</title>
        <authorList>
            <person name="Hosoyama A."/>
            <person name="Uohara A."/>
            <person name="Ohji S."/>
            <person name="Ichikawa N."/>
        </authorList>
    </citation>
    <scope>NUCLEOTIDE SEQUENCE [LARGE SCALE GENOMIC DNA]</scope>
    <source>
        <strain evidence="2 3">NBRC 106429</strain>
    </source>
</reference>
<sequence length="143" mass="16059">MPHLDRDSFIALLDRLGDPDEAEVLATAREIDRRVRESGMTWSELLAPPPSAARGSGESYDDYRGAFTDDDLFDIDQPRPREGYAGDTALIDELLANQDLAPETRQELLDFKSDMAEGEFTDMDAKYLRGLHARLTRQTHSTA</sequence>
<gene>
    <name evidence="2" type="ORF">SAE02_16610</name>
</gene>